<dbReference type="EMBL" id="JBGBPQ010000015">
    <property type="protein sequence ID" value="KAL1510103.1"/>
    <property type="molecule type" value="Genomic_DNA"/>
</dbReference>
<gene>
    <name evidence="2" type="ORF">AB1Y20_006435</name>
</gene>
<feature type="chain" id="PRO_5044263653" evidence="1">
    <location>
        <begin position="21"/>
        <end position="255"/>
    </location>
</feature>
<evidence type="ECO:0000256" key="1">
    <source>
        <dbReference type="SAM" id="SignalP"/>
    </source>
</evidence>
<name>A0AB34IXS0_PRYPA</name>
<accession>A0AB34IXS0</accession>
<evidence type="ECO:0000313" key="3">
    <source>
        <dbReference type="Proteomes" id="UP001515480"/>
    </source>
</evidence>
<evidence type="ECO:0000313" key="2">
    <source>
        <dbReference type="EMBL" id="KAL1510103.1"/>
    </source>
</evidence>
<feature type="signal peptide" evidence="1">
    <location>
        <begin position="1"/>
        <end position="20"/>
    </location>
</feature>
<proteinExistence type="predicted"/>
<organism evidence="2 3">
    <name type="scientific">Prymnesium parvum</name>
    <name type="common">Toxic golden alga</name>
    <dbReference type="NCBI Taxonomy" id="97485"/>
    <lineage>
        <taxon>Eukaryota</taxon>
        <taxon>Haptista</taxon>
        <taxon>Haptophyta</taxon>
        <taxon>Prymnesiophyceae</taxon>
        <taxon>Prymnesiales</taxon>
        <taxon>Prymnesiaceae</taxon>
        <taxon>Prymnesium</taxon>
    </lineage>
</organism>
<reference evidence="2 3" key="1">
    <citation type="journal article" date="2024" name="Science">
        <title>Giant polyketide synthase enzymes in the biosynthesis of giant marine polyether toxins.</title>
        <authorList>
            <person name="Fallon T.R."/>
            <person name="Shende V.V."/>
            <person name="Wierzbicki I.H."/>
            <person name="Pendleton A.L."/>
            <person name="Watervoot N.F."/>
            <person name="Auber R.P."/>
            <person name="Gonzalez D.J."/>
            <person name="Wisecaver J.H."/>
            <person name="Moore B.S."/>
        </authorList>
    </citation>
    <scope>NUCLEOTIDE SEQUENCE [LARGE SCALE GENOMIC DNA]</scope>
    <source>
        <strain evidence="2 3">12B1</strain>
    </source>
</reference>
<keyword evidence="3" id="KW-1185">Reference proteome</keyword>
<sequence length="255" mass="27013">MHSSLALCDSALCLLHSACLAPPLALISPGPGAVAVLSPGAAASAAAVAGTALSTTVLHAEEHEITVAVDEFLRAVPRSLLLHTRSALTDDERIAARRRHLLSCGASSVRAGTAFVREWVEFCQARGLPNYGLPADEDLISVFLANVDAAARARAQRRGKQTGASVQHAMACAARWVTDHAGLPFDMAKSRQVRKSSAPAREAEPRWSEMWEPAVLVHLLRVAANENQRGLVRAMAAASYFVCGEPDAELPALLS</sequence>
<protein>
    <submittedName>
        <fullName evidence="2">Uncharacterized protein</fullName>
    </submittedName>
</protein>
<keyword evidence="1" id="KW-0732">Signal</keyword>
<dbReference type="AlphaFoldDB" id="A0AB34IXS0"/>
<comment type="caution">
    <text evidence="2">The sequence shown here is derived from an EMBL/GenBank/DDBJ whole genome shotgun (WGS) entry which is preliminary data.</text>
</comment>
<dbReference type="Proteomes" id="UP001515480">
    <property type="component" value="Unassembled WGS sequence"/>
</dbReference>